<dbReference type="NCBIfam" id="TIGR00211">
    <property type="entry name" value="glyS"/>
    <property type="match status" value="1"/>
</dbReference>
<dbReference type="Proteomes" id="UP000005942">
    <property type="component" value="Unassembled WGS sequence"/>
</dbReference>
<dbReference type="GO" id="GO:0004820">
    <property type="term" value="F:glycine-tRNA ligase activity"/>
    <property type="evidence" value="ECO:0007669"/>
    <property type="project" value="UniProtKB-UniRule"/>
</dbReference>
<organism evidence="12 13">
    <name type="scientific">Veillonella atypica ACS-134-V-Col7a</name>
    <dbReference type="NCBI Taxonomy" id="866778"/>
    <lineage>
        <taxon>Bacteria</taxon>
        <taxon>Bacillati</taxon>
        <taxon>Bacillota</taxon>
        <taxon>Negativicutes</taxon>
        <taxon>Veillonellales</taxon>
        <taxon>Veillonellaceae</taxon>
        <taxon>Veillonella</taxon>
    </lineage>
</organism>
<evidence type="ECO:0000256" key="8">
    <source>
        <dbReference type="ARBA" id="ARBA00023146"/>
    </source>
</evidence>
<dbReference type="HAMAP" id="MF_00255">
    <property type="entry name" value="Gly_tRNA_synth_beta"/>
    <property type="match status" value="1"/>
</dbReference>
<keyword evidence="5 10" id="KW-0547">Nucleotide-binding</keyword>
<dbReference type="EMBL" id="AEDS01000027">
    <property type="protein sequence ID" value="EFL58327.1"/>
    <property type="molecule type" value="Genomic_DNA"/>
</dbReference>
<evidence type="ECO:0000256" key="7">
    <source>
        <dbReference type="ARBA" id="ARBA00022917"/>
    </source>
</evidence>
<dbReference type="Gene3D" id="1.10.730.10">
    <property type="entry name" value="Isoleucyl-tRNA Synthetase, Domain 1"/>
    <property type="match status" value="1"/>
</dbReference>
<dbReference type="GO" id="GO:0005524">
    <property type="term" value="F:ATP binding"/>
    <property type="evidence" value="ECO:0007669"/>
    <property type="project" value="UniProtKB-UniRule"/>
</dbReference>
<comment type="caution">
    <text evidence="12">The sequence shown here is derived from an EMBL/GenBank/DDBJ whole genome shotgun (WGS) entry which is preliminary data.</text>
</comment>
<comment type="catalytic activity">
    <reaction evidence="9 10">
        <text>tRNA(Gly) + glycine + ATP = glycyl-tRNA(Gly) + AMP + diphosphate</text>
        <dbReference type="Rhea" id="RHEA:16013"/>
        <dbReference type="Rhea" id="RHEA-COMP:9664"/>
        <dbReference type="Rhea" id="RHEA-COMP:9683"/>
        <dbReference type="ChEBI" id="CHEBI:30616"/>
        <dbReference type="ChEBI" id="CHEBI:33019"/>
        <dbReference type="ChEBI" id="CHEBI:57305"/>
        <dbReference type="ChEBI" id="CHEBI:78442"/>
        <dbReference type="ChEBI" id="CHEBI:78522"/>
        <dbReference type="ChEBI" id="CHEBI:456215"/>
        <dbReference type="EC" id="6.1.1.14"/>
    </reaction>
</comment>
<dbReference type="EC" id="6.1.1.14" evidence="10"/>
<dbReference type="AlphaFoldDB" id="E1LAQ5"/>
<evidence type="ECO:0000256" key="3">
    <source>
        <dbReference type="ARBA" id="ARBA00022490"/>
    </source>
</evidence>
<dbReference type="PANTHER" id="PTHR30075:SF2">
    <property type="entry name" value="GLYCINE--TRNA LIGASE, CHLOROPLASTIC_MITOCHONDRIAL 2"/>
    <property type="match status" value="1"/>
</dbReference>
<dbReference type="PANTHER" id="PTHR30075">
    <property type="entry name" value="GLYCYL-TRNA SYNTHETASE"/>
    <property type="match status" value="1"/>
</dbReference>
<dbReference type="GO" id="GO:0006426">
    <property type="term" value="P:glycyl-tRNA aminoacylation"/>
    <property type="evidence" value="ECO:0007669"/>
    <property type="project" value="UniProtKB-UniRule"/>
</dbReference>
<evidence type="ECO:0000259" key="11">
    <source>
        <dbReference type="SMART" id="SM00836"/>
    </source>
</evidence>
<accession>E1LAQ5</accession>
<evidence type="ECO:0000256" key="1">
    <source>
        <dbReference type="ARBA" id="ARBA00004496"/>
    </source>
</evidence>
<comment type="subcellular location">
    <subcellularLocation>
        <location evidence="1 10">Cytoplasm</location>
    </subcellularLocation>
</comment>
<dbReference type="SUPFAM" id="SSF47323">
    <property type="entry name" value="Anticodon-binding domain of a subclass of class I aminoacyl-tRNA synthetases"/>
    <property type="match status" value="1"/>
</dbReference>
<dbReference type="GO" id="GO:0004814">
    <property type="term" value="F:arginine-tRNA ligase activity"/>
    <property type="evidence" value="ECO:0007669"/>
    <property type="project" value="InterPro"/>
</dbReference>
<reference evidence="12 13" key="1">
    <citation type="submission" date="2010-08" db="EMBL/GenBank/DDBJ databases">
        <authorList>
            <person name="Durkin A.S."/>
            <person name="Madupu R."/>
            <person name="Torralba M."/>
            <person name="Gillis M."/>
            <person name="Methe B."/>
            <person name="Sutton G."/>
            <person name="Nelson K.E."/>
        </authorList>
    </citation>
    <scope>NUCLEOTIDE SEQUENCE [LARGE SCALE GENOMIC DNA]</scope>
    <source>
        <strain evidence="12 13">ACS-134-V-Col7a</strain>
    </source>
</reference>
<protein>
    <recommendedName>
        <fullName evidence="10">Glycine--tRNA ligase beta subunit</fullName>
        <ecNumber evidence="10">6.1.1.14</ecNumber>
    </recommendedName>
    <alternativeName>
        <fullName evidence="10">Glycyl-tRNA synthetase beta subunit</fullName>
        <shortName evidence="10">GlyRS</shortName>
    </alternativeName>
</protein>
<keyword evidence="3 10" id="KW-0963">Cytoplasm</keyword>
<comment type="subunit">
    <text evidence="10">Tetramer of two alpha and two beta subunits.</text>
</comment>
<keyword evidence="4 10" id="KW-0436">Ligase</keyword>
<evidence type="ECO:0000256" key="4">
    <source>
        <dbReference type="ARBA" id="ARBA00022598"/>
    </source>
</evidence>
<dbReference type="SUPFAM" id="SSF109604">
    <property type="entry name" value="HD-domain/PDEase-like"/>
    <property type="match status" value="1"/>
</dbReference>
<evidence type="ECO:0000256" key="9">
    <source>
        <dbReference type="ARBA" id="ARBA00047937"/>
    </source>
</evidence>
<name>E1LAQ5_9FIRM</name>
<dbReference type="GO" id="GO:0006420">
    <property type="term" value="P:arginyl-tRNA aminoacylation"/>
    <property type="evidence" value="ECO:0007669"/>
    <property type="project" value="InterPro"/>
</dbReference>
<comment type="similarity">
    <text evidence="2 10">Belongs to the class-II aminoacyl-tRNA synthetase family.</text>
</comment>
<sequence length="683" mass="75690">MAKDLLFEIGAEEIPAGFMPNILGQLKTLAETKLNDAHLPFESIATYGTPRRLALIVKGLGDTSAEISERHKGPSASIAYDADGNATKAAIGFARGKGLDVADLVVEDGYIYAETKTAGVPAKDIVTDMLPQLITGLNFPKSLHWGNLDAKFVRPVRWLVALLDEEVIPVEFATVKSGNVTRGHRFLGADEISIKNAASYVDTLKENFVMVDQDARRELISKQLHDIAASKNASIVWDDDLLEEINYLVEWPTALCGGFEESYLALPDAAIITPMKDHQRYFPLVDQDGKLLPMFLTVRNGSDHSIEVVQAGNERVLRARLDDAKFFFNEDRKKPLIDRQDGLTKIVFQEGLGNLADKTERLLTLGRVFSEECELHEDARVVLERATELAKTDLTTGMVTEFTELQGVMGKEYALLDGESPEVAEAIFEQYLPRYAGDVLPQTEAGKVLSIIDKIDNIVATFSRGLIPTGSQDPYALRRQTIGILNILLGSEWNISLRPIIVESMNLLNVPADKQDELLGQVEEFITLRLKNIFLDREVPHHVIDLLLSNNELSVADAEGLVKALLANRIDENVELVQAFTRMYNLVKDVTYTGVDESLLKEEAERALYEMATKASEASIDAWDKNDYDAVVAVPATLVPAINKFFEDVMVMDKDEAIKANRLQLVRLAYSVMAIIGDISALK</sequence>
<gene>
    <name evidence="10 12" type="primary">glyS</name>
    <name evidence="12" type="ORF">HMPREF9684_0240</name>
</gene>
<dbReference type="RefSeq" id="WP_005379949.1">
    <property type="nucleotide sequence ID" value="NZ_AEDS01000027.1"/>
</dbReference>
<dbReference type="InterPro" id="IPR009080">
    <property type="entry name" value="tRNAsynth_Ia_anticodon-bd"/>
</dbReference>
<dbReference type="Pfam" id="PF05746">
    <property type="entry name" value="DALR_1"/>
    <property type="match status" value="1"/>
</dbReference>
<dbReference type="PROSITE" id="PS50861">
    <property type="entry name" value="AA_TRNA_LIGASE_II_GLYAB"/>
    <property type="match status" value="1"/>
</dbReference>
<dbReference type="GO" id="GO:0005829">
    <property type="term" value="C:cytosol"/>
    <property type="evidence" value="ECO:0007669"/>
    <property type="project" value="TreeGrafter"/>
</dbReference>
<keyword evidence="7 10" id="KW-0648">Protein biosynthesis</keyword>
<evidence type="ECO:0000256" key="10">
    <source>
        <dbReference type="HAMAP-Rule" id="MF_00255"/>
    </source>
</evidence>
<dbReference type="SMART" id="SM00836">
    <property type="entry name" value="DALR_1"/>
    <property type="match status" value="1"/>
</dbReference>
<evidence type="ECO:0000313" key="13">
    <source>
        <dbReference type="Proteomes" id="UP000005942"/>
    </source>
</evidence>
<proteinExistence type="inferred from homology"/>
<dbReference type="InterPro" id="IPR006194">
    <property type="entry name" value="Gly-tRNA-synth_heterodimer"/>
</dbReference>
<evidence type="ECO:0000313" key="12">
    <source>
        <dbReference type="EMBL" id="EFL58327.1"/>
    </source>
</evidence>
<feature type="domain" description="DALR anticodon binding" evidence="11">
    <location>
        <begin position="577"/>
        <end position="673"/>
    </location>
</feature>
<evidence type="ECO:0000256" key="2">
    <source>
        <dbReference type="ARBA" id="ARBA00008226"/>
    </source>
</evidence>
<keyword evidence="8 10" id="KW-0030">Aminoacyl-tRNA synthetase</keyword>
<keyword evidence="6 10" id="KW-0067">ATP-binding</keyword>
<evidence type="ECO:0000256" key="6">
    <source>
        <dbReference type="ARBA" id="ARBA00022840"/>
    </source>
</evidence>
<dbReference type="InterPro" id="IPR008909">
    <property type="entry name" value="DALR_anticod-bd"/>
</dbReference>
<dbReference type="InterPro" id="IPR015944">
    <property type="entry name" value="Gly-tRNA-synth_bsu"/>
</dbReference>
<dbReference type="Pfam" id="PF02092">
    <property type="entry name" value="tRNA_synt_2f"/>
    <property type="match status" value="1"/>
</dbReference>
<dbReference type="PRINTS" id="PR01045">
    <property type="entry name" value="TRNASYNTHGB"/>
</dbReference>
<evidence type="ECO:0000256" key="5">
    <source>
        <dbReference type="ARBA" id="ARBA00022741"/>
    </source>
</evidence>